<proteinExistence type="predicted"/>
<reference evidence="1 2" key="1">
    <citation type="journal article" date="2019" name="Int. J. Syst. Evol. Microbiol.">
        <title>Photorhabdus khanii subsp. guanajuatensis subsp. nov., isolated from Heterorhabditis atacamensis, and Photorhabdus luminescens subsp. mexicana subsp. nov., isolated from Heterorhabditis mexicana entomopathogenic nematodes.</title>
        <authorList>
            <person name="Machado R.A.R."/>
            <person name="Bruno P."/>
            <person name="Arce C.C.M."/>
            <person name="Liechti N."/>
            <person name="Kohler A."/>
            <person name="Bernal J."/>
            <person name="Bruggmann R."/>
            <person name="Turlings T.C.J."/>
        </authorList>
    </citation>
    <scope>NUCLEOTIDE SEQUENCE [LARGE SCALE GENOMIC DNA]</scope>
    <source>
        <strain evidence="1 2">MEX47-22</strain>
    </source>
</reference>
<dbReference type="Proteomes" id="UP000295550">
    <property type="component" value="Unassembled WGS sequence"/>
</dbReference>
<evidence type="ECO:0000313" key="2">
    <source>
        <dbReference type="Proteomes" id="UP000295550"/>
    </source>
</evidence>
<name>A0A4R4JFR0_PHOLU</name>
<comment type="caution">
    <text evidence="1">The sequence shown here is derived from an EMBL/GenBank/DDBJ whole genome shotgun (WGS) entry which is preliminary data.</text>
</comment>
<gene>
    <name evidence="1" type="ORF">C5468_08135</name>
</gene>
<accession>A0A4R4JFR0</accession>
<organism evidence="1 2">
    <name type="scientific">Photorhabdus luminescens subsp. mexicana</name>
    <dbReference type="NCBI Taxonomy" id="2100167"/>
    <lineage>
        <taxon>Bacteria</taxon>
        <taxon>Pseudomonadati</taxon>
        <taxon>Pseudomonadota</taxon>
        <taxon>Gammaproteobacteria</taxon>
        <taxon>Enterobacterales</taxon>
        <taxon>Morganellaceae</taxon>
        <taxon>Photorhabdus</taxon>
    </lineage>
</organism>
<dbReference type="AlphaFoldDB" id="A0A4R4JFR0"/>
<dbReference type="EMBL" id="PUJX01000007">
    <property type="protein sequence ID" value="TDB52908.1"/>
    <property type="molecule type" value="Genomic_DNA"/>
</dbReference>
<sequence>MEIKNAKLYGWINIKFVYIQHLKVILLLLFSIYSGFDLFRNFFIMTLWFDFLFFKLSLFY</sequence>
<evidence type="ECO:0000313" key="1">
    <source>
        <dbReference type="EMBL" id="TDB52908.1"/>
    </source>
</evidence>
<protein>
    <submittedName>
        <fullName evidence="1">Uncharacterized protein</fullName>
    </submittedName>
</protein>